<proteinExistence type="predicted"/>
<accession>A0ABT4ULA6</accession>
<comment type="caution">
    <text evidence="1">The sequence shown here is derived from an EMBL/GenBank/DDBJ whole genome shotgun (WGS) entry which is preliminary data.</text>
</comment>
<dbReference type="RefSeq" id="WP_407031944.1">
    <property type="nucleotide sequence ID" value="NZ_JAQGEF010000014.1"/>
</dbReference>
<feature type="non-terminal residue" evidence="1">
    <location>
        <position position="1"/>
    </location>
</feature>
<sequence length="71" mass="8178">FRVFAIGAYFEKVNEQIVLKIALVKNDESGSLHYGLNLKIFISLFLMCNLELLVSPLQIYYDVSAAYHTEY</sequence>
<reference evidence="1 2" key="1">
    <citation type="submission" date="2022-12" db="EMBL/GenBank/DDBJ databases">
        <title>Chitinophagaceae gen. sp. nov., a new member of the family Chitinophagaceae, isolated from soil in a chemical factory.</title>
        <authorList>
            <person name="Ke Z."/>
        </authorList>
    </citation>
    <scope>NUCLEOTIDE SEQUENCE [LARGE SCALE GENOMIC DNA]</scope>
    <source>
        <strain evidence="1 2">LY-5</strain>
    </source>
</reference>
<gene>
    <name evidence="1" type="ORF">O3P16_12420</name>
</gene>
<dbReference type="EMBL" id="JAQGEF010000014">
    <property type="protein sequence ID" value="MDA3615617.1"/>
    <property type="molecule type" value="Genomic_DNA"/>
</dbReference>
<keyword evidence="2" id="KW-1185">Reference proteome</keyword>
<protein>
    <submittedName>
        <fullName evidence="1">Uncharacterized protein</fullName>
    </submittedName>
</protein>
<organism evidence="1 2">
    <name type="scientific">Polluticaenibacter yanchengensis</name>
    <dbReference type="NCBI Taxonomy" id="3014562"/>
    <lineage>
        <taxon>Bacteria</taxon>
        <taxon>Pseudomonadati</taxon>
        <taxon>Bacteroidota</taxon>
        <taxon>Chitinophagia</taxon>
        <taxon>Chitinophagales</taxon>
        <taxon>Chitinophagaceae</taxon>
        <taxon>Polluticaenibacter</taxon>
    </lineage>
</organism>
<dbReference type="Proteomes" id="UP001210231">
    <property type="component" value="Unassembled WGS sequence"/>
</dbReference>
<evidence type="ECO:0000313" key="1">
    <source>
        <dbReference type="EMBL" id="MDA3615617.1"/>
    </source>
</evidence>
<name>A0ABT4ULA6_9BACT</name>
<evidence type="ECO:0000313" key="2">
    <source>
        <dbReference type="Proteomes" id="UP001210231"/>
    </source>
</evidence>